<organism evidence="2 3">
    <name type="scientific">Gigaspora rosea</name>
    <dbReference type="NCBI Taxonomy" id="44941"/>
    <lineage>
        <taxon>Eukaryota</taxon>
        <taxon>Fungi</taxon>
        <taxon>Fungi incertae sedis</taxon>
        <taxon>Mucoromycota</taxon>
        <taxon>Glomeromycotina</taxon>
        <taxon>Glomeromycetes</taxon>
        <taxon>Diversisporales</taxon>
        <taxon>Gigasporaceae</taxon>
        <taxon>Gigaspora</taxon>
    </lineage>
</organism>
<protein>
    <submittedName>
        <fullName evidence="2">Uncharacterized protein</fullName>
    </submittedName>
</protein>
<name>A0A397UQR4_9GLOM</name>
<accession>A0A397UQR4</accession>
<dbReference type="EMBL" id="QKWP01001107">
    <property type="protein sequence ID" value="RIB11678.1"/>
    <property type="molecule type" value="Genomic_DNA"/>
</dbReference>
<dbReference type="Proteomes" id="UP000266673">
    <property type="component" value="Unassembled WGS sequence"/>
</dbReference>
<evidence type="ECO:0000256" key="1">
    <source>
        <dbReference type="SAM" id="MobiDB-lite"/>
    </source>
</evidence>
<evidence type="ECO:0000313" key="2">
    <source>
        <dbReference type="EMBL" id="RIB11678.1"/>
    </source>
</evidence>
<proteinExistence type="predicted"/>
<comment type="caution">
    <text evidence="2">The sequence shown here is derived from an EMBL/GenBank/DDBJ whole genome shotgun (WGS) entry which is preliminary data.</text>
</comment>
<reference evidence="2 3" key="1">
    <citation type="submission" date="2018-06" db="EMBL/GenBank/DDBJ databases">
        <title>Comparative genomics reveals the genomic features of Rhizophagus irregularis, R. cerebriforme, R. diaphanum and Gigaspora rosea, and their symbiotic lifestyle signature.</title>
        <authorList>
            <person name="Morin E."/>
            <person name="San Clemente H."/>
            <person name="Chen E.C.H."/>
            <person name="De La Providencia I."/>
            <person name="Hainaut M."/>
            <person name="Kuo A."/>
            <person name="Kohler A."/>
            <person name="Murat C."/>
            <person name="Tang N."/>
            <person name="Roy S."/>
            <person name="Loubradou J."/>
            <person name="Henrissat B."/>
            <person name="Grigoriev I.V."/>
            <person name="Corradi N."/>
            <person name="Roux C."/>
            <person name="Martin F.M."/>
        </authorList>
    </citation>
    <scope>NUCLEOTIDE SEQUENCE [LARGE SCALE GENOMIC DNA]</scope>
    <source>
        <strain evidence="2 3">DAOM 194757</strain>
    </source>
</reference>
<feature type="compositionally biased region" description="Basic and acidic residues" evidence="1">
    <location>
        <begin position="46"/>
        <end position="62"/>
    </location>
</feature>
<gene>
    <name evidence="2" type="ORF">C2G38_2042472</name>
</gene>
<feature type="region of interest" description="Disordered" evidence="1">
    <location>
        <begin position="46"/>
        <end position="84"/>
    </location>
</feature>
<keyword evidence="3" id="KW-1185">Reference proteome</keyword>
<feature type="compositionally biased region" description="Basic and acidic residues" evidence="1">
    <location>
        <begin position="69"/>
        <end position="81"/>
    </location>
</feature>
<dbReference type="AlphaFoldDB" id="A0A397UQR4"/>
<evidence type="ECO:0000313" key="3">
    <source>
        <dbReference type="Proteomes" id="UP000266673"/>
    </source>
</evidence>
<sequence>MSAVFLLIKEQDKVDKGVNERVSERVDKGMSERVGMAEKVDKGISERWMKVQKSKQKDNQKEVRKRKNERTNESVNEKVDIPEENASLSELPRETFYKNFPEKFVLLKSINHPIR</sequence>